<dbReference type="Proteomes" id="UP001303946">
    <property type="component" value="Chromosome"/>
</dbReference>
<keyword evidence="3" id="KW-1185">Reference proteome</keyword>
<feature type="domain" description="Glycosyltransferase 2-like" evidence="1">
    <location>
        <begin position="1"/>
        <end position="127"/>
    </location>
</feature>
<dbReference type="InterPro" id="IPR001173">
    <property type="entry name" value="Glyco_trans_2-like"/>
</dbReference>
<gene>
    <name evidence="2" type="ORF">RXV79_08375</name>
</gene>
<evidence type="ECO:0000313" key="2">
    <source>
        <dbReference type="EMBL" id="WOB10070.1"/>
    </source>
</evidence>
<dbReference type="PANTHER" id="PTHR22916:SF3">
    <property type="entry name" value="UDP-GLCNAC:BETAGAL BETA-1,3-N-ACETYLGLUCOSAMINYLTRANSFERASE-LIKE PROTEIN 1"/>
    <property type="match status" value="1"/>
</dbReference>
<dbReference type="RefSeq" id="WP_316702966.1">
    <property type="nucleotide sequence ID" value="NZ_CP136336.1"/>
</dbReference>
<keyword evidence="2" id="KW-0808">Transferase</keyword>
<sequence>MPAHNASAYLAEAMRSVLTQTLQALELIVVDDGSTDDTPRIAQSFSDPRVVYIRFDQNRGVAAARNAAVERATGAYIAVLDADDIAEPERLEMQVALLQRSGSDICAAEHVVWNVSTGRRKRGKQYHRDADIKALLTVYSPLCNSTVMARAEVLKTHRYDLTVRLAEDYQLWGRLALAGYKFVASDRALVTYRVHPSQMTSDGKGTHAAFEVARQQYVRGLRLGLPDDFVPSQMPWKQRLRVAPEFLARLNARVGEISIAASYEIYARFQFRGNGLMTPLTRLERVVAALWARWRARRSGLVAQE</sequence>
<name>A0ABZ0CYU2_9BURK</name>
<keyword evidence="2" id="KW-0328">Glycosyltransferase</keyword>
<dbReference type="SUPFAM" id="SSF53448">
    <property type="entry name" value="Nucleotide-diphospho-sugar transferases"/>
    <property type="match status" value="1"/>
</dbReference>
<evidence type="ECO:0000313" key="3">
    <source>
        <dbReference type="Proteomes" id="UP001303946"/>
    </source>
</evidence>
<dbReference type="Gene3D" id="3.90.550.10">
    <property type="entry name" value="Spore Coat Polysaccharide Biosynthesis Protein SpsA, Chain A"/>
    <property type="match status" value="1"/>
</dbReference>
<evidence type="ECO:0000259" key="1">
    <source>
        <dbReference type="Pfam" id="PF00535"/>
    </source>
</evidence>
<protein>
    <submittedName>
        <fullName evidence="2">Glycosyltransferase family 2 protein</fullName>
        <ecNumber evidence="2">2.4.-.-</ecNumber>
    </submittedName>
</protein>
<dbReference type="EMBL" id="CP136336">
    <property type="protein sequence ID" value="WOB10070.1"/>
    <property type="molecule type" value="Genomic_DNA"/>
</dbReference>
<proteinExistence type="predicted"/>
<accession>A0ABZ0CYU2</accession>
<reference evidence="2 3" key="1">
    <citation type="submission" date="2023-10" db="EMBL/GenBank/DDBJ databases">
        <title>Bacteria for the degradation of biodegradable plastic PBAT(Polybutylene adipate terephthalate).</title>
        <authorList>
            <person name="Weon H.-Y."/>
            <person name="Yeon J."/>
        </authorList>
    </citation>
    <scope>NUCLEOTIDE SEQUENCE [LARGE SCALE GENOMIC DNA]</scope>
    <source>
        <strain evidence="2 3">SBD 7-3</strain>
    </source>
</reference>
<organism evidence="2 3">
    <name type="scientific">Piscinibacter gummiphilus</name>
    <dbReference type="NCBI Taxonomy" id="946333"/>
    <lineage>
        <taxon>Bacteria</taxon>
        <taxon>Pseudomonadati</taxon>
        <taxon>Pseudomonadota</taxon>
        <taxon>Betaproteobacteria</taxon>
        <taxon>Burkholderiales</taxon>
        <taxon>Sphaerotilaceae</taxon>
        <taxon>Piscinibacter</taxon>
    </lineage>
</organism>
<dbReference type="PANTHER" id="PTHR22916">
    <property type="entry name" value="GLYCOSYLTRANSFERASE"/>
    <property type="match status" value="1"/>
</dbReference>
<dbReference type="InterPro" id="IPR029044">
    <property type="entry name" value="Nucleotide-diphossugar_trans"/>
</dbReference>
<dbReference type="EC" id="2.4.-.-" evidence="2"/>
<dbReference type="Pfam" id="PF00535">
    <property type="entry name" value="Glycos_transf_2"/>
    <property type="match status" value="1"/>
</dbReference>
<dbReference type="GO" id="GO:0016757">
    <property type="term" value="F:glycosyltransferase activity"/>
    <property type="evidence" value="ECO:0007669"/>
    <property type="project" value="UniProtKB-KW"/>
</dbReference>
<dbReference type="CDD" id="cd00761">
    <property type="entry name" value="Glyco_tranf_GTA_type"/>
    <property type="match status" value="1"/>
</dbReference>